<dbReference type="PANTHER" id="PTHR10039:SF5">
    <property type="entry name" value="NACHT DOMAIN-CONTAINING PROTEIN"/>
    <property type="match status" value="1"/>
</dbReference>
<dbReference type="AlphaFoldDB" id="A0AAN6NJG9"/>
<name>A0AAN6NJG9_9PEZI</name>
<dbReference type="EMBL" id="MU859458">
    <property type="protein sequence ID" value="KAK3946966.1"/>
    <property type="molecule type" value="Genomic_DNA"/>
</dbReference>
<comment type="caution">
    <text evidence="1">The sequence shown here is derived from an EMBL/GenBank/DDBJ whole genome shotgun (WGS) entry which is preliminary data.</text>
</comment>
<keyword evidence="2" id="KW-1185">Reference proteome</keyword>
<dbReference type="Proteomes" id="UP001303222">
    <property type="component" value="Unassembled WGS sequence"/>
</dbReference>
<sequence length="396" mass="44233">MHGPDQHRVQYSFQGMLHNLLLQLVRRFPADVSQCFSEAYTASSCDGARGEAGEEVWVSVLLRDTLKKALKEVQKSGPVYISLDGVSGFDEECHAFIKSLAGVEGVKVCVAARPEGEFYGWHQSESLYLPPGKTLAGVLKVPSLSMERFTHDDIQAFCEAKLGRLLSIDRTRITARIADEWENSFLAAEDLCEQEVDYLLDSPVAKGQTMPRSRALFNTMLTQYKDRNAGRSVAHMEKLSFLLNIIHLHETRGFASARNGRPLSLLELALCEVLASWQDPVEAALDNLSMDLNDLCQQTLSTLAQRIKGCYPFILMKALPESDEFQPEASTAELSKFLKQAASIQVTVLHKDLHRILAYTEEKVFEPNTKNRSSLNCVGFPWLMIVSCTIPEMSPT</sequence>
<reference evidence="1" key="1">
    <citation type="journal article" date="2023" name="Mol. Phylogenet. Evol.">
        <title>Genome-scale phylogeny and comparative genomics of the fungal order Sordariales.</title>
        <authorList>
            <person name="Hensen N."/>
            <person name="Bonometti L."/>
            <person name="Westerberg I."/>
            <person name="Brannstrom I.O."/>
            <person name="Guillou S."/>
            <person name="Cros-Aarteil S."/>
            <person name="Calhoun S."/>
            <person name="Haridas S."/>
            <person name="Kuo A."/>
            <person name="Mondo S."/>
            <person name="Pangilinan J."/>
            <person name="Riley R."/>
            <person name="LaButti K."/>
            <person name="Andreopoulos B."/>
            <person name="Lipzen A."/>
            <person name="Chen C."/>
            <person name="Yan M."/>
            <person name="Daum C."/>
            <person name="Ng V."/>
            <person name="Clum A."/>
            <person name="Steindorff A."/>
            <person name="Ohm R.A."/>
            <person name="Martin F."/>
            <person name="Silar P."/>
            <person name="Natvig D.O."/>
            <person name="Lalanne C."/>
            <person name="Gautier V."/>
            <person name="Ament-Velasquez S.L."/>
            <person name="Kruys A."/>
            <person name="Hutchinson M.I."/>
            <person name="Powell A.J."/>
            <person name="Barry K."/>
            <person name="Miller A.N."/>
            <person name="Grigoriev I.V."/>
            <person name="Debuchy R."/>
            <person name="Gladieux P."/>
            <person name="Hiltunen Thoren M."/>
            <person name="Johannesson H."/>
        </authorList>
    </citation>
    <scope>NUCLEOTIDE SEQUENCE</scope>
    <source>
        <strain evidence="1">CBS 626.80</strain>
    </source>
</reference>
<reference evidence="1" key="2">
    <citation type="submission" date="2023-06" db="EMBL/GenBank/DDBJ databases">
        <authorList>
            <consortium name="Lawrence Berkeley National Laboratory"/>
            <person name="Mondo S.J."/>
            <person name="Hensen N."/>
            <person name="Bonometti L."/>
            <person name="Westerberg I."/>
            <person name="Brannstrom I.O."/>
            <person name="Guillou S."/>
            <person name="Cros-Aarteil S."/>
            <person name="Calhoun S."/>
            <person name="Haridas S."/>
            <person name="Kuo A."/>
            <person name="Pangilinan J."/>
            <person name="Riley R."/>
            <person name="Labutti K."/>
            <person name="Andreopoulos B."/>
            <person name="Lipzen A."/>
            <person name="Chen C."/>
            <person name="Yanf M."/>
            <person name="Daum C."/>
            <person name="Ng V."/>
            <person name="Clum A."/>
            <person name="Steindorff A."/>
            <person name="Ohm R."/>
            <person name="Martin F."/>
            <person name="Silar P."/>
            <person name="Natvig D."/>
            <person name="Lalanne C."/>
            <person name="Gautier V."/>
            <person name="Ament-Velasquez S.L."/>
            <person name="Kruys A."/>
            <person name="Hutchinson M.I."/>
            <person name="Powell A.J."/>
            <person name="Barry K."/>
            <person name="Miller A.N."/>
            <person name="Grigoriev I.V."/>
            <person name="Debuchy R."/>
            <person name="Gladieux P."/>
            <person name="Thoren M.H."/>
            <person name="Johannesson H."/>
        </authorList>
    </citation>
    <scope>NUCLEOTIDE SEQUENCE</scope>
    <source>
        <strain evidence="1">CBS 626.80</strain>
    </source>
</reference>
<organism evidence="1 2">
    <name type="scientific">Pseudoneurospora amorphoporcata</name>
    <dbReference type="NCBI Taxonomy" id="241081"/>
    <lineage>
        <taxon>Eukaryota</taxon>
        <taxon>Fungi</taxon>
        <taxon>Dikarya</taxon>
        <taxon>Ascomycota</taxon>
        <taxon>Pezizomycotina</taxon>
        <taxon>Sordariomycetes</taxon>
        <taxon>Sordariomycetidae</taxon>
        <taxon>Sordariales</taxon>
        <taxon>Sordariaceae</taxon>
        <taxon>Pseudoneurospora</taxon>
    </lineage>
</organism>
<evidence type="ECO:0000313" key="2">
    <source>
        <dbReference type="Proteomes" id="UP001303222"/>
    </source>
</evidence>
<proteinExistence type="predicted"/>
<evidence type="ECO:0000313" key="1">
    <source>
        <dbReference type="EMBL" id="KAK3946966.1"/>
    </source>
</evidence>
<gene>
    <name evidence="1" type="ORF">QBC32DRAFT_366097</name>
</gene>
<accession>A0AAN6NJG9</accession>
<dbReference type="PANTHER" id="PTHR10039">
    <property type="entry name" value="AMELOGENIN"/>
    <property type="match status" value="1"/>
</dbReference>
<protein>
    <submittedName>
        <fullName evidence="1">Uncharacterized protein</fullName>
    </submittedName>
</protein>